<evidence type="ECO:0000256" key="8">
    <source>
        <dbReference type="SAM" id="MobiDB-lite"/>
    </source>
</evidence>
<organism evidence="10 11">
    <name type="scientific">Panicum miliaceum</name>
    <name type="common">Proso millet</name>
    <name type="synonym">Broomcorn millet</name>
    <dbReference type="NCBI Taxonomy" id="4540"/>
    <lineage>
        <taxon>Eukaryota</taxon>
        <taxon>Viridiplantae</taxon>
        <taxon>Streptophyta</taxon>
        <taxon>Embryophyta</taxon>
        <taxon>Tracheophyta</taxon>
        <taxon>Spermatophyta</taxon>
        <taxon>Magnoliopsida</taxon>
        <taxon>Liliopsida</taxon>
        <taxon>Poales</taxon>
        <taxon>Poaceae</taxon>
        <taxon>PACMAD clade</taxon>
        <taxon>Panicoideae</taxon>
        <taxon>Panicodae</taxon>
        <taxon>Paniceae</taxon>
        <taxon>Panicinae</taxon>
        <taxon>Panicum</taxon>
        <taxon>Panicum sect. Panicum</taxon>
    </lineage>
</organism>
<keyword evidence="5" id="KW-0479">Metal-binding</keyword>
<keyword evidence="4" id="KW-0540">Nuclease</keyword>
<dbReference type="Pfam" id="PF13359">
    <property type="entry name" value="DDE_Tnp_4"/>
    <property type="match status" value="1"/>
</dbReference>
<keyword evidence="6" id="KW-0378">Hydrolase</keyword>
<name>A0A3L6QZK7_PANMI</name>
<comment type="caution">
    <text evidence="10">The sequence shown here is derived from an EMBL/GenBank/DDBJ whole genome shotgun (WGS) entry which is preliminary data.</text>
</comment>
<evidence type="ECO:0000256" key="6">
    <source>
        <dbReference type="ARBA" id="ARBA00022801"/>
    </source>
</evidence>
<dbReference type="PANTHER" id="PTHR22930:SF260">
    <property type="entry name" value="OS01G0838900 PROTEIN"/>
    <property type="match status" value="1"/>
</dbReference>
<evidence type="ECO:0000256" key="5">
    <source>
        <dbReference type="ARBA" id="ARBA00022723"/>
    </source>
</evidence>
<protein>
    <submittedName>
        <fullName evidence="10">Nuclease HARBI1</fullName>
    </submittedName>
</protein>
<dbReference type="GO" id="GO:0005634">
    <property type="term" value="C:nucleus"/>
    <property type="evidence" value="ECO:0007669"/>
    <property type="project" value="UniProtKB-SubCell"/>
</dbReference>
<sequence length="577" mass="64372">MAPLRGASRRKRKPERALPAQAPPVPQPLAGDWWDAFSRRLAAGQPSKECLNFEAAFKMSRKTFDYLCSLIKGDFTRKTQSFRNFRFGDKVILGVEDQVAVALLRLTTGESLLSIGTHFGMNHSAISNITWKFIECLEERATCHLKWPDPEEMATIKAKFEKKQGLPNCCGAIDTSHILMCSSAQPNSNVWLDGENKNSMVLQTVVDPDMRFRDVVSGWPGSLDDSCILRTSGFYRLCQKGSRLTGQMELPGESAGSVVREYVVGDPSYPLLPWLMTPYQDHCLSSEKVEFNKRHAATRMVVQGALANLKERWQVLKGELWRPDKHRLPRIIYACCLLTNIMIDLEDAVRDGMPASHNHDDGYRQQISSVMEDDAVMQRDLLSRICSFSIGLCHESTRPSRFSASPSLSGHDHTVAGLVTMSQFQLSPLRHRKGVNCKSRCNPVSTARYCKSISNTETITRASMALTEPKKNKLRKPVALSESRLRASNPKMTMAAKVYMKCKEMQQMECKLAFLGCKEMQQQPMIPAAGVPAMDVLFCAATLRRHALGDLRASPPPLCAHDLTVAGLVTPEPARAP</sequence>
<feature type="region of interest" description="Disordered" evidence="8">
    <location>
        <begin position="1"/>
        <end position="25"/>
    </location>
</feature>
<evidence type="ECO:0000313" key="10">
    <source>
        <dbReference type="EMBL" id="RLM92246.1"/>
    </source>
</evidence>
<dbReference type="InterPro" id="IPR027806">
    <property type="entry name" value="HARBI1_dom"/>
</dbReference>
<reference evidence="11" key="1">
    <citation type="journal article" date="2019" name="Nat. Commun.">
        <title>The genome of broomcorn millet.</title>
        <authorList>
            <person name="Zou C."/>
            <person name="Miki D."/>
            <person name="Li D."/>
            <person name="Tang Q."/>
            <person name="Xiao L."/>
            <person name="Rajput S."/>
            <person name="Deng P."/>
            <person name="Jia W."/>
            <person name="Huang R."/>
            <person name="Zhang M."/>
            <person name="Sun Y."/>
            <person name="Hu J."/>
            <person name="Fu X."/>
            <person name="Schnable P.S."/>
            <person name="Li F."/>
            <person name="Zhang H."/>
            <person name="Feng B."/>
            <person name="Zhu X."/>
            <person name="Liu R."/>
            <person name="Schnable J.C."/>
            <person name="Zhu J.-K."/>
            <person name="Zhang H."/>
        </authorList>
    </citation>
    <scope>NUCLEOTIDE SEQUENCE [LARGE SCALE GENOMIC DNA]</scope>
</reference>
<comment type="subcellular location">
    <subcellularLocation>
        <location evidence="2">Nucleus</location>
    </subcellularLocation>
</comment>
<evidence type="ECO:0000313" key="11">
    <source>
        <dbReference type="Proteomes" id="UP000275267"/>
    </source>
</evidence>
<dbReference type="PANTHER" id="PTHR22930">
    <property type="match status" value="1"/>
</dbReference>
<dbReference type="STRING" id="4540.A0A3L6QZK7"/>
<comment type="cofactor">
    <cofactor evidence="1">
        <name>a divalent metal cation</name>
        <dbReference type="ChEBI" id="CHEBI:60240"/>
    </cofactor>
</comment>
<keyword evidence="11" id="KW-1185">Reference proteome</keyword>
<keyword evidence="7" id="KW-0539">Nucleus</keyword>
<evidence type="ECO:0000256" key="7">
    <source>
        <dbReference type="ARBA" id="ARBA00023242"/>
    </source>
</evidence>
<evidence type="ECO:0000256" key="1">
    <source>
        <dbReference type="ARBA" id="ARBA00001968"/>
    </source>
</evidence>
<dbReference type="GO" id="GO:0046872">
    <property type="term" value="F:metal ion binding"/>
    <property type="evidence" value="ECO:0007669"/>
    <property type="project" value="UniProtKB-KW"/>
</dbReference>
<dbReference type="InterPro" id="IPR045249">
    <property type="entry name" value="HARBI1-like"/>
</dbReference>
<gene>
    <name evidence="10" type="ORF">C2845_PM08G30540</name>
</gene>
<dbReference type="GO" id="GO:0004518">
    <property type="term" value="F:nuclease activity"/>
    <property type="evidence" value="ECO:0007669"/>
    <property type="project" value="UniProtKB-KW"/>
</dbReference>
<dbReference type="EMBL" id="PQIB02000010">
    <property type="protein sequence ID" value="RLM92246.1"/>
    <property type="molecule type" value="Genomic_DNA"/>
</dbReference>
<comment type="similarity">
    <text evidence="3">Belongs to the HARBI1 family.</text>
</comment>
<evidence type="ECO:0000256" key="3">
    <source>
        <dbReference type="ARBA" id="ARBA00006958"/>
    </source>
</evidence>
<dbReference type="AlphaFoldDB" id="A0A3L6QZK7"/>
<proteinExistence type="inferred from homology"/>
<evidence type="ECO:0000256" key="2">
    <source>
        <dbReference type="ARBA" id="ARBA00004123"/>
    </source>
</evidence>
<dbReference type="GO" id="GO:0016787">
    <property type="term" value="F:hydrolase activity"/>
    <property type="evidence" value="ECO:0007669"/>
    <property type="project" value="UniProtKB-KW"/>
</dbReference>
<accession>A0A3L6QZK7</accession>
<dbReference type="Proteomes" id="UP000275267">
    <property type="component" value="Unassembled WGS sequence"/>
</dbReference>
<evidence type="ECO:0000259" key="9">
    <source>
        <dbReference type="Pfam" id="PF13359"/>
    </source>
</evidence>
<feature type="domain" description="DDE Tnp4" evidence="9">
    <location>
        <begin position="180"/>
        <end position="340"/>
    </location>
</feature>
<dbReference type="OrthoDB" id="2668416at2759"/>
<evidence type="ECO:0000256" key="4">
    <source>
        <dbReference type="ARBA" id="ARBA00022722"/>
    </source>
</evidence>